<keyword evidence="5 7" id="KW-0560">Oxidoreductase</keyword>
<feature type="domain" description="FAD/NAD(P)-binding" evidence="6">
    <location>
        <begin position="10"/>
        <end position="289"/>
    </location>
</feature>
<dbReference type="InterPro" id="IPR023753">
    <property type="entry name" value="FAD/NAD-binding_dom"/>
</dbReference>
<keyword evidence="3" id="KW-0285">Flavoprotein</keyword>
<dbReference type="Gene3D" id="3.50.50.100">
    <property type="match status" value="1"/>
</dbReference>
<comment type="cofactor">
    <cofactor evidence="1">
        <name>FAD</name>
        <dbReference type="ChEBI" id="CHEBI:57692"/>
    </cofactor>
</comment>
<dbReference type="RefSeq" id="WP_399618339.1">
    <property type="nucleotide sequence ID" value="NZ_JBITYT010000011.1"/>
</dbReference>
<evidence type="ECO:0000256" key="3">
    <source>
        <dbReference type="ARBA" id="ARBA00022630"/>
    </source>
</evidence>
<proteinExistence type="inferred from homology"/>
<keyword evidence="8" id="KW-1185">Reference proteome</keyword>
<evidence type="ECO:0000256" key="1">
    <source>
        <dbReference type="ARBA" id="ARBA00001974"/>
    </source>
</evidence>
<gene>
    <name evidence="7" type="ORF">ACIGW0_24125</name>
</gene>
<dbReference type="PRINTS" id="PR00469">
    <property type="entry name" value="PNDRDTASEII"/>
</dbReference>
<evidence type="ECO:0000256" key="5">
    <source>
        <dbReference type="ARBA" id="ARBA00023002"/>
    </source>
</evidence>
<dbReference type="InterPro" id="IPR051169">
    <property type="entry name" value="NADH-Q_oxidoreductase"/>
</dbReference>
<dbReference type="PANTHER" id="PTHR42913:SF3">
    <property type="entry name" value="64 KDA MITOCHONDRIAL NADH DEHYDROGENASE (EUROFUNG)"/>
    <property type="match status" value="1"/>
</dbReference>
<evidence type="ECO:0000313" key="7">
    <source>
        <dbReference type="EMBL" id="MFI9122436.1"/>
    </source>
</evidence>
<dbReference type="SUPFAM" id="SSF51905">
    <property type="entry name" value="FAD/NAD(P)-binding domain"/>
    <property type="match status" value="1"/>
</dbReference>
<evidence type="ECO:0000259" key="6">
    <source>
        <dbReference type="Pfam" id="PF07992"/>
    </source>
</evidence>
<evidence type="ECO:0000256" key="4">
    <source>
        <dbReference type="ARBA" id="ARBA00022827"/>
    </source>
</evidence>
<dbReference type="PANTHER" id="PTHR42913">
    <property type="entry name" value="APOPTOSIS-INDUCING FACTOR 1"/>
    <property type="match status" value="1"/>
</dbReference>
<reference evidence="7 8" key="1">
    <citation type="submission" date="2024-10" db="EMBL/GenBank/DDBJ databases">
        <title>The Natural Products Discovery Center: Release of the First 8490 Sequenced Strains for Exploring Actinobacteria Biosynthetic Diversity.</title>
        <authorList>
            <person name="Kalkreuter E."/>
            <person name="Kautsar S.A."/>
            <person name="Yang D."/>
            <person name="Bader C.D."/>
            <person name="Teijaro C.N."/>
            <person name="Fluegel L."/>
            <person name="Davis C.M."/>
            <person name="Simpson J.R."/>
            <person name="Lauterbach L."/>
            <person name="Steele A.D."/>
            <person name="Gui C."/>
            <person name="Meng S."/>
            <person name="Li G."/>
            <person name="Viehrig K."/>
            <person name="Ye F."/>
            <person name="Su P."/>
            <person name="Kiefer A.F."/>
            <person name="Nichols A."/>
            <person name="Cepeda A.J."/>
            <person name="Yan W."/>
            <person name="Fan B."/>
            <person name="Jiang Y."/>
            <person name="Adhikari A."/>
            <person name="Zheng C.-J."/>
            <person name="Schuster L."/>
            <person name="Cowan T.M."/>
            <person name="Smanski M.J."/>
            <person name="Chevrette M.G."/>
            <person name="De Carvalho L.P.S."/>
            <person name="Shen B."/>
        </authorList>
    </citation>
    <scope>NUCLEOTIDE SEQUENCE [LARGE SCALE GENOMIC DNA]</scope>
    <source>
        <strain evidence="7 8">NPDC053346</strain>
    </source>
</reference>
<dbReference type="Proteomes" id="UP001614391">
    <property type="component" value="Unassembled WGS sequence"/>
</dbReference>
<organism evidence="7 8">
    <name type="scientific">Streptomyces bikiniensis</name>
    <dbReference type="NCBI Taxonomy" id="1896"/>
    <lineage>
        <taxon>Bacteria</taxon>
        <taxon>Bacillati</taxon>
        <taxon>Actinomycetota</taxon>
        <taxon>Actinomycetes</taxon>
        <taxon>Kitasatosporales</taxon>
        <taxon>Streptomycetaceae</taxon>
        <taxon>Streptomyces</taxon>
    </lineage>
</organism>
<dbReference type="PRINTS" id="PR00368">
    <property type="entry name" value="FADPNR"/>
</dbReference>
<dbReference type="EMBL" id="JBITYT010000011">
    <property type="protein sequence ID" value="MFI9122436.1"/>
    <property type="molecule type" value="Genomic_DNA"/>
</dbReference>
<dbReference type="Pfam" id="PF07992">
    <property type="entry name" value="Pyr_redox_2"/>
    <property type="match status" value="1"/>
</dbReference>
<sequence>MTAGTARKHRILVLGAGYAGASAAGRLAKRLHRDDVEITLVDAEEDFVERVRNHQLAVGRELRHRPFDAMFEGSGVRLKFARVTAVEADRRSVRVESAAGEEELAYDTLLYALGSRWNDHGVQGVVEHAHEISSRAGALRLRSRLESLAPGGRVLVVGGGLTGVEAVTEIAESRPDLDVALVARGGLGDWLSRKGAAHVRKVFGRLGITTHEHTTVTAVEADRVVTADGKAVASEATVWTAGFATHPIAGAGGLQVAGNGQIVVDGMMRSVSHPEVYVGGDAGYAMGSAGKPLRMSCATGTPMAWQAVDAIAAELTGLKQPKVPLRYFNQCISLGRKDGLIQFVGADDTAKDRVLTGRTAAYYKELVCRAAAWSVANPGATVFSQGRRMKREPAAAVEAA</sequence>
<dbReference type="EC" id="1.6.5.-" evidence="7"/>
<keyword evidence="4" id="KW-0274">FAD</keyword>
<protein>
    <submittedName>
        <fullName evidence="7">NAD(P)/FAD-dependent oxidoreductase</fullName>
        <ecNumber evidence="7">1.6.5.-</ecNumber>
    </submittedName>
</protein>
<dbReference type="GO" id="GO:0016491">
    <property type="term" value="F:oxidoreductase activity"/>
    <property type="evidence" value="ECO:0007669"/>
    <property type="project" value="UniProtKB-KW"/>
</dbReference>
<accession>A0ABW8D023</accession>
<evidence type="ECO:0000256" key="2">
    <source>
        <dbReference type="ARBA" id="ARBA00005272"/>
    </source>
</evidence>
<evidence type="ECO:0000313" key="8">
    <source>
        <dbReference type="Proteomes" id="UP001614391"/>
    </source>
</evidence>
<comment type="similarity">
    <text evidence="2">Belongs to the NADH dehydrogenase family.</text>
</comment>
<name>A0ABW8D023_STRBI</name>
<comment type="caution">
    <text evidence="7">The sequence shown here is derived from an EMBL/GenBank/DDBJ whole genome shotgun (WGS) entry which is preliminary data.</text>
</comment>
<dbReference type="InterPro" id="IPR036188">
    <property type="entry name" value="FAD/NAD-bd_sf"/>
</dbReference>